<feature type="binding site" evidence="14">
    <location>
        <begin position="28"/>
        <end position="30"/>
    </location>
    <ligand>
        <name>FMN</name>
        <dbReference type="ChEBI" id="CHEBI:58210"/>
    </ligand>
</feature>
<evidence type="ECO:0000256" key="10">
    <source>
        <dbReference type="ARBA" id="ARBA00048205"/>
    </source>
</evidence>
<evidence type="ECO:0000256" key="1">
    <source>
        <dbReference type="ARBA" id="ARBA00001917"/>
    </source>
</evidence>
<evidence type="ECO:0000256" key="14">
    <source>
        <dbReference type="PIRSR" id="PIRSR006621-2"/>
    </source>
</evidence>
<evidence type="ECO:0000256" key="5">
    <source>
        <dbReference type="ARBA" id="ARBA00022643"/>
    </source>
</evidence>
<comment type="catalytic activity">
    <reaction evidence="10">
        <text>a 5,6-dihydrouridine in tRNA + NADP(+) = a uridine in tRNA + NADPH + H(+)</text>
        <dbReference type="Rhea" id="RHEA:23624"/>
        <dbReference type="Rhea" id="RHEA-COMP:13339"/>
        <dbReference type="Rhea" id="RHEA-COMP:13887"/>
        <dbReference type="ChEBI" id="CHEBI:15378"/>
        <dbReference type="ChEBI" id="CHEBI:57783"/>
        <dbReference type="ChEBI" id="CHEBI:58349"/>
        <dbReference type="ChEBI" id="CHEBI:65315"/>
        <dbReference type="ChEBI" id="CHEBI:74443"/>
    </reaction>
</comment>
<dbReference type="Proteomes" id="UP000006415">
    <property type="component" value="Unassembled WGS sequence"/>
</dbReference>
<comment type="cofactor">
    <cofactor evidence="1 12 14">
        <name>FMN</name>
        <dbReference type="ChEBI" id="CHEBI:58210"/>
    </cofactor>
</comment>
<dbReference type="GO" id="GO:0000049">
    <property type="term" value="F:tRNA binding"/>
    <property type="evidence" value="ECO:0007669"/>
    <property type="project" value="UniProtKB-KW"/>
</dbReference>
<keyword evidence="9 12" id="KW-0560">Oxidoreductase</keyword>
<comment type="similarity">
    <text evidence="12">Belongs to the dus family.</text>
</comment>
<keyword evidence="5 12" id="KW-0288">FMN</keyword>
<evidence type="ECO:0000256" key="3">
    <source>
        <dbReference type="ARBA" id="ARBA00022555"/>
    </source>
</evidence>
<gene>
    <name evidence="16" type="ORF">HMPREF9156_00530</name>
</gene>
<dbReference type="Gene3D" id="3.20.20.70">
    <property type="entry name" value="Aldolase class I"/>
    <property type="match status" value="1"/>
</dbReference>
<evidence type="ECO:0000256" key="13">
    <source>
        <dbReference type="PIRSR" id="PIRSR006621-1"/>
    </source>
</evidence>
<organism evidence="16 17">
    <name type="scientific">Scardovia wiggsiae F0424</name>
    <dbReference type="NCBI Taxonomy" id="857290"/>
    <lineage>
        <taxon>Bacteria</taxon>
        <taxon>Bacillati</taxon>
        <taxon>Actinomycetota</taxon>
        <taxon>Actinomycetes</taxon>
        <taxon>Bifidobacteriales</taxon>
        <taxon>Bifidobacteriaceae</taxon>
        <taxon>Scardovia</taxon>
    </lineage>
</organism>
<dbReference type="InterPro" id="IPR001269">
    <property type="entry name" value="DUS_fam"/>
</dbReference>
<evidence type="ECO:0000256" key="6">
    <source>
        <dbReference type="ARBA" id="ARBA00022694"/>
    </source>
</evidence>
<dbReference type="PROSITE" id="PS01136">
    <property type="entry name" value="UPF0034"/>
    <property type="match status" value="1"/>
</dbReference>
<sequence length="389" mass="42819">MAGMGQKGVLPGFMLGTHTVSVPVVLSPMAGVTNWPFRVLCEEYGPDGLYIAEMVTARALTARNPKAFRLCRFAPSEKFRSLQLYGVDPAIVEEAARMVVDGNMADHIDLNFGCPVPKVTRRGGGSALPWKTGLLKDIIRRVVRVCSPAGIPVTAKIRVGIDDSHETMIEAAHIIESEGCAYVTLHARTTAQYYGGHSDWSQISRLKECVSIPVIGNGDIWTAEDAIAMSNQTGCDGVAVGRGCQGRPWLFADIRNAFAGSSSRTDPDLGQVARVIMRHAQLLTEYCDGDEQMAVRDLRKHIAWYLKGFPVGGHTRSAFMRCESLADVRRELDRLDPGARFPRELADKPRGRTRYARKVHLPYGWLESHSLTDAERANIFEGDVDDASY</sequence>
<dbReference type="HOGENOM" id="CLU_013299_0_3_11"/>
<feature type="binding site" evidence="14">
    <location>
        <begin position="241"/>
        <end position="242"/>
    </location>
    <ligand>
        <name>FMN</name>
        <dbReference type="ChEBI" id="CHEBI:58210"/>
    </ligand>
</feature>
<dbReference type="PANTHER" id="PTHR45846">
    <property type="entry name" value="TRNA-DIHYDROURIDINE(47) SYNTHASE [NAD(P)(+)]-LIKE"/>
    <property type="match status" value="1"/>
</dbReference>
<dbReference type="InterPro" id="IPR004652">
    <property type="entry name" value="DusB-like"/>
</dbReference>
<dbReference type="GO" id="GO:0017150">
    <property type="term" value="F:tRNA dihydrouridine synthase activity"/>
    <property type="evidence" value="ECO:0007669"/>
    <property type="project" value="InterPro"/>
</dbReference>
<evidence type="ECO:0000256" key="12">
    <source>
        <dbReference type="PIRNR" id="PIRNR006621"/>
    </source>
</evidence>
<keyword evidence="6 12" id="KW-0819">tRNA processing</keyword>
<feature type="binding site" evidence="14">
    <location>
        <position position="83"/>
    </location>
    <ligand>
        <name>FMN</name>
        <dbReference type="ChEBI" id="CHEBI:58210"/>
    </ligand>
</feature>
<comment type="catalytic activity">
    <reaction evidence="11">
        <text>a 5,6-dihydrouridine in tRNA + NAD(+) = a uridine in tRNA + NADH + H(+)</text>
        <dbReference type="Rhea" id="RHEA:54452"/>
        <dbReference type="Rhea" id="RHEA-COMP:13339"/>
        <dbReference type="Rhea" id="RHEA-COMP:13887"/>
        <dbReference type="ChEBI" id="CHEBI:15378"/>
        <dbReference type="ChEBI" id="CHEBI:57540"/>
        <dbReference type="ChEBI" id="CHEBI:57945"/>
        <dbReference type="ChEBI" id="CHEBI:65315"/>
        <dbReference type="ChEBI" id="CHEBI:74443"/>
    </reaction>
</comment>
<dbReference type="NCBIfam" id="TIGR00737">
    <property type="entry name" value="nifR3_yhdG"/>
    <property type="match status" value="1"/>
</dbReference>
<dbReference type="InterPro" id="IPR013785">
    <property type="entry name" value="Aldolase_TIM"/>
</dbReference>
<dbReference type="InterPro" id="IPR035587">
    <property type="entry name" value="DUS-like_FMN-bd"/>
</dbReference>
<dbReference type="GO" id="GO:0050660">
    <property type="term" value="F:flavin adenine dinucleotide binding"/>
    <property type="evidence" value="ECO:0007669"/>
    <property type="project" value="InterPro"/>
</dbReference>
<evidence type="ECO:0000313" key="17">
    <source>
        <dbReference type="Proteomes" id="UP000006415"/>
    </source>
</evidence>
<keyword evidence="17" id="KW-1185">Reference proteome</keyword>
<dbReference type="PANTHER" id="PTHR45846:SF1">
    <property type="entry name" value="TRNA-DIHYDROURIDINE(47) SYNTHASE [NAD(P)(+)]-LIKE"/>
    <property type="match status" value="1"/>
</dbReference>
<evidence type="ECO:0000256" key="11">
    <source>
        <dbReference type="ARBA" id="ARBA00048802"/>
    </source>
</evidence>
<dbReference type="eggNOG" id="COG0042">
    <property type="taxonomic scope" value="Bacteria"/>
</dbReference>
<dbReference type="PIRSF" id="PIRSF006621">
    <property type="entry name" value="Dus"/>
    <property type="match status" value="1"/>
</dbReference>
<dbReference type="STRING" id="857290.HMPREF9156_00530"/>
<proteinExistence type="inferred from homology"/>
<comment type="caution">
    <text evidence="16">The sequence shown here is derived from an EMBL/GenBank/DDBJ whole genome shotgun (WGS) entry which is preliminary data.</text>
</comment>
<dbReference type="RefSeq" id="WP_007147597.1">
    <property type="nucleotide sequence ID" value="NZ_AKCI01000001.1"/>
</dbReference>
<dbReference type="OrthoDB" id="9764501at2"/>
<keyword evidence="14" id="KW-0547">Nucleotide-binding</keyword>
<evidence type="ECO:0000256" key="9">
    <source>
        <dbReference type="ARBA" id="ARBA00023002"/>
    </source>
</evidence>
<feature type="domain" description="DUS-like FMN-binding" evidence="15">
    <location>
        <begin position="26"/>
        <end position="332"/>
    </location>
</feature>
<feature type="binding site" evidence="14">
    <location>
        <position position="156"/>
    </location>
    <ligand>
        <name>FMN</name>
        <dbReference type="ChEBI" id="CHEBI:58210"/>
    </ligand>
</feature>
<dbReference type="AlphaFoldDB" id="J0X125"/>
<accession>J0X125</accession>
<evidence type="ECO:0000259" key="15">
    <source>
        <dbReference type="Pfam" id="PF01207"/>
    </source>
</evidence>
<protein>
    <recommendedName>
        <fullName evidence="12">tRNA-dihydrouridine synthase</fullName>
        <ecNumber evidence="12">1.3.1.-</ecNumber>
    </recommendedName>
</protein>
<dbReference type="EC" id="1.3.1.-" evidence="12"/>
<comment type="function">
    <text evidence="2 12">Catalyzes the synthesis of 5,6-dihydrouridine (D), a modified base found in the D-loop of most tRNAs, via the reduction of the C5-C6 double bond in target uridines.</text>
</comment>
<dbReference type="EMBL" id="AGZS01000002">
    <property type="protein sequence ID" value="EJD65086.1"/>
    <property type="molecule type" value="Genomic_DNA"/>
</dbReference>
<keyword evidence="8" id="KW-0694">RNA-binding</keyword>
<keyword evidence="4 12" id="KW-0285">Flavoprotein</keyword>
<dbReference type="InterPro" id="IPR018517">
    <property type="entry name" value="tRNA_hU_synthase_CS"/>
</dbReference>
<dbReference type="CDD" id="cd02801">
    <property type="entry name" value="DUS_like_FMN"/>
    <property type="match status" value="1"/>
</dbReference>
<evidence type="ECO:0000256" key="2">
    <source>
        <dbReference type="ARBA" id="ARBA00002790"/>
    </source>
</evidence>
<keyword evidence="3" id="KW-0820">tRNA-binding</keyword>
<evidence type="ECO:0000256" key="7">
    <source>
        <dbReference type="ARBA" id="ARBA00022857"/>
    </source>
</evidence>
<feature type="active site" description="Proton donor" evidence="13">
    <location>
        <position position="114"/>
    </location>
</feature>
<evidence type="ECO:0000256" key="8">
    <source>
        <dbReference type="ARBA" id="ARBA00022884"/>
    </source>
</evidence>
<reference evidence="16 17" key="1">
    <citation type="submission" date="2012-01" db="EMBL/GenBank/DDBJ databases">
        <title>The Genome Sequence of Scardovia wiggsiae F0424.</title>
        <authorList>
            <consortium name="The Broad Institute Genome Sequencing Platform"/>
            <person name="Earl A."/>
            <person name="Ward D."/>
            <person name="Feldgarden M."/>
            <person name="Gevers D."/>
            <person name="Izard J."/>
            <person name="Ganesan A."/>
            <person name="Baranova O.V."/>
            <person name="Blanton J.M."/>
            <person name="Tanner A.C."/>
            <person name="Mathney J."/>
            <person name="Dewhirst F.E."/>
            <person name="Young S.K."/>
            <person name="Zeng Q."/>
            <person name="Gargeya S."/>
            <person name="Fitzgerald M."/>
            <person name="Haas B."/>
            <person name="Abouelleil A."/>
            <person name="Alvarado L."/>
            <person name="Arachchi H.M."/>
            <person name="Berlin A."/>
            <person name="Chapman S.B."/>
            <person name="Gearin G."/>
            <person name="Goldberg J."/>
            <person name="Griggs A."/>
            <person name="Gujja S."/>
            <person name="Hansen M."/>
            <person name="Heiman D."/>
            <person name="Howarth C."/>
            <person name="Larimer J."/>
            <person name="Lui A."/>
            <person name="MacDonald P.J.P."/>
            <person name="McCowen C."/>
            <person name="Montmayeur A."/>
            <person name="Murphy C."/>
            <person name="Neiman D."/>
            <person name="Pearson M."/>
            <person name="Priest M."/>
            <person name="Roberts A."/>
            <person name="Saif S."/>
            <person name="Shea T."/>
            <person name="Sisk P."/>
            <person name="Stolte C."/>
            <person name="Sykes S."/>
            <person name="Wortman J."/>
            <person name="Nusbaum C."/>
            <person name="Birren B."/>
        </authorList>
    </citation>
    <scope>NUCLEOTIDE SEQUENCE [LARGE SCALE GENOMIC DNA]</scope>
    <source>
        <strain evidence="16 17">F0424</strain>
    </source>
</reference>
<feature type="binding site" evidence="14">
    <location>
        <position position="186"/>
    </location>
    <ligand>
        <name>FMN</name>
        <dbReference type="ChEBI" id="CHEBI:58210"/>
    </ligand>
</feature>
<dbReference type="SUPFAM" id="SSF51395">
    <property type="entry name" value="FMN-linked oxidoreductases"/>
    <property type="match status" value="1"/>
</dbReference>
<dbReference type="Pfam" id="PF01207">
    <property type="entry name" value="Dus"/>
    <property type="match status" value="1"/>
</dbReference>
<dbReference type="Gene3D" id="1.10.1200.80">
    <property type="entry name" value="Putative flavin oxidoreducatase, domain 2"/>
    <property type="match status" value="1"/>
</dbReference>
<evidence type="ECO:0000313" key="16">
    <source>
        <dbReference type="EMBL" id="EJD65086.1"/>
    </source>
</evidence>
<evidence type="ECO:0000256" key="4">
    <source>
        <dbReference type="ARBA" id="ARBA00022630"/>
    </source>
</evidence>
<dbReference type="InterPro" id="IPR024036">
    <property type="entry name" value="tRNA-dHydroUridine_Synthase_C"/>
</dbReference>
<keyword evidence="7" id="KW-0521">NADP</keyword>
<name>J0X125_9BIFI</name>